<feature type="transmembrane region" description="Helical" evidence="7">
    <location>
        <begin position="6"/>
        <end position="23"/>
    </location>
</feature>
<evidence type="ECO:0000256" key="1">
    <source>
        <dbReference type="ARBA" id="ARBA00022475"/>
    </source>
</evidence>
<sequence length="319" mass="36636">MKKYLISIIIILIVAVSFWLVFLPREFFSEKEVQFSVKKGEGSKDIAQNLENEGLIWWSLIFRLQVLAVGVSEKLQAGEYLLSPLMNIPEITEKFVKGETIKVNITIPEGFTVRQIEERLGLKLPGKSLEGFLFPDTYQFSLNVSGEEVVKRMRDNFEKKITPELREEIERQEKSIFEIVTMASLIEKEVGTPEDKKLVSGILWKRLEINMPLQVDATIAYILEFEEDKSSSLPVAGARDFDEMRREITLRKDIDSPYNTYKYPGLPLGPISNPGLESIKAAIYPEDSDYWYYLSTPEGETIFSKTLEEHNTAKAEYLK</sequence>
<dbReference type="InterPro" id="IPR003770">
    <property type="entry name" value="MLTG-like"/>
</dbReference>
<organism evidence="8 9">
    <name type="scientific">Candidatus Nealsonbacteria bacterium CG23_combo_of_CG06-09_8_20_14_all_37_18</name>
    <dbReference type="NCBI Taxonomy" id="1974720"/>
    <lineage>
        <taxon>Bacteria</taxon>
        <taxon>Candidatus Nealsoniibacteriota</taxon>
    </lineage>
</organism>
<dbReference type="Proteomes" id="UP000229952">
    <property type="component" value="Unassembled WGS sequence"/>
</dbReference>
<dbReference type="AlphaFoldDB" id="A0A2G9YYB1"/>
<evidence type="ECO:0000256" key="7">
    <source>
        <dbReference type="HAMAP-Rule" id="MF_02065"/>
    </source>
</evidence>
<keyword evidence="4 7" id="KW-0472">Membrane</keyword>
<gene>
    <name evidence="7" type="primary">mltG</name>
    <name evidence="8" type="ORF">COX35_01850</name>
</gene>
<dbReference type="PANTHER" id="PTHR30518:SF2">
    <property type="entry name" value="ENDOLYTIC MUREIN TRANSGLYCOSYLASE"/>
    <property type="match status" value="1"/>
</dbReference>
<evidence type="ECO:0000256" key="6">
    <source>
        <dbReference type="ARBA" id="ARBA00023316"/>
    </source>
</evidence>
<protein>
    <recommendedName>
        <fullName evidence="7">Endolytic murein transglycosylase</fullName>
        <ecNumber evidence="7">4.2.2.29</ecNumber>
    </recommendedName>
    <alternativeName>
        <fullName evidence="7">Peptidoglycan lytic transglycosylase</fullName>
    </alternativeName>
    <alternativeName>
        <fullName evidence="7">Peptidoglycan polymerization terminase</fullName>
    </alternativeName>
</protein>
<dbReference type="NCBIfam" id="TIGR00247">
    <property type="entry name" value="endolytic transglycosylase MltG"/>
    <property type="match status" value="1"/>
</dbReference>
<dbReference type="HAMAP" id="MF_02065">
    <property type="entry name" value="MltG"/>
    <property type="match status" value="1"/>
</dbReference>
<dbReference type="EMBL" id="PCRQ01000050">
    <property type="protein sequence ID" value="PIP24228.1"/>
    <property type="molecule type" value="Genomic_DNA"/>
</dbReference>
<feature type="site" description="Important for catalytic activity" evidence="7">
    <location>
        <position position="189"/>
    </location>
</feature>
<keyword evidence="5 7" id="KW-0456">Lyase</keyword>
<comment type="similarity">
    <text evidence="7">Belongs to the transglycosylase MltG family.</text>
</comment>
<dbReference type="GO" id="GO:0071555">
    <property type="term" value="P:cell wall organization"/>
    <property type="evidence" value="ECO:0007669"/>
    <property type="project" value="UniProtKB-KW"/>
</dbReference>
<evidence type="ECO:0000256" key="5">
    <source>
        <dbReference type="ARBA" id="ARBA00023239"/>
    </source>
</evidence>
<comment type="caution">
    <text evidence="8">The sequence shown here is derived from an EMBL/GenBank/DDBJ whole genome shotgun (WGS) entry which is preliminary data.</text>
</comment>
<evidence type="ECO:0000256" key="2">
    <source>
        <dbReference type="ARBA" id="ARBA00022692"/>
    </source>
</evidence>
<evidence type="ECO:0000313" key="9">
    <source>
        <dbReference type="Proteomes" id="UP000229952"/>
    </source>
</evidence>
<proteinExistence type="inferred from homology"/>
<name>A0A2G9YYB1_9BACT</name>
<evidence type="ECO:0000313" key="8">
    <source>
        <dbReference type="EMBL" id="PIP24228.1"/>
    </source>
</evidence>
<reference evidence="8 9" key="1">
    <citation type="submission" date="2017-09" db="EMBL/GenBank/DDBJ databases">
        <title>Depth-based differentiation of microbial function through sediment-hosted aquifers and enrichment of novel symbionts in the deep terrestrial subsurface.</title>
        <authorList>
            <person name="Probst A.J."/>
            <person name="Ladd B."/>
            <person name="Jarett J.K."/>
            <person name="Geller-Mcgrath D.E."/>
            <person name="Sieber C.M."/>
            <person name="Emerson J.B."/>
            <person name="Anantharaman K."/>
            <person name="Thomas B.C."/>
            <person name="Malmstrom R."/>
            <person name="Stieglmeier M."/>
            <person name="Klingl A."/>
            <person name="Woyke T."/>
            <person name="Ryan C.M."/>
            <person name="Banfield J.F."/>
        </authorList>
    </citation>
    <scope>NUCLEOTIDE SEQUENCE [LARGE SCALE GENOMIC DNA]</scope>
    <source>
        <strain evidence="8">CG23_combo_of_CG06-09_8_20_14_all_37_18</strain>
    </source>
</reference>
<dbReference type="Gene3D" id="3.30.160.60">
    <property type="entry name" value="Classic Zinc Finger"/>
    <property type="match status" value="1"/>
</dbReference>
<dbReference type="CDD" id="cd08010">
    <property type="entry name" value="MltG_like"/>
    <property type="match status" value="1"/>
</dbReference>
<evidence type="ECO:0000256" key="3">
    <source>
        <dbReference type="ARBA" id="ARBA00022989"/>
    </source>
</evidence>
<keyword evidence="1 7" id="KW-1003">Cell membrane</keyword>
<evidence type="ECO:0000256" key="4">
    <source>
        <dbReference type="ARBA" id="ARBA00023136"/>
    </source>
</evidence>
<comment type="function">
    <text evidence="7">Functions as a peptidoglycan terminase that cleaves nascent peptidoglycan strands endolytically to terminate their elongation.</text>
</comment>
<dbReference type="GO" id="GO:0005886">
    <property type="term" value="C:plasma membrane"/>
    <property type="evidence" value="ECO:0007669"/>
    <property type="project" value="UniProtKB-SubCell"/>
</dbReference>
<dbReference type="EC" id="4.2.2.29" evidence="7"/>
<dbReference type="Pfam" id="PF02618">
    <property type="entry name" value="YceG"/>
    <property type="match status" value="1"/>
</dbReference>
<comment type="subcellular location">
    <subcellularLocation>
        <location evidence="7">Cell membrane</location>
        <topology evidence="7">Single-pass membrane protein</topology>
    </subcellularLocation>
</comment>
<accession>A0A2G9YYB1</accession>
<keyword evidence="6 7" id="KW-0961">Cell wall biogenesis/degradation</keyword>
<dbReference type="PANTHER" id="PTHR30518">
    <property type="entry name" value="ENDOLYTIC MUREIN TRANSGLYCOSYLASE"/>
    <property type="match status" value="1"/>
</dbReference>
<comment type="catalytic activity">
    <reaction evidence="7">
        <text>a peptidoglycan chain = a peptidoglycan chain with N-acetyl-1,6-anhydromuramyl-[peptide] at the reducing end + a peptidoglycan chain with N-acetylglucosamine at the non-reducing end.</text>
        <dbReference type="EC" id="4.2.2.29"/>
    </reaction>
</comment>
<dbReference type="Gene3D" id="3.30.1490.480">
    <property type="entry name" value="Endolytic murein transglycosylase"/>
    <property type="match status" value="1"/>
</dbReference>
<keyword evidence="2 7" id="KW-0812">Transmembrane</keyword>
<keyword evidence="3 7" id="KW-1133">Transmembrane helix</keyword>
<dbReference type="GO" id="GO:0008932">
    <property type="term" value="F:lytic endotransglycosylase activity"/>
    <property type="evidence" value="ECO:0007669"/>
    <property type="project" value="UniProtKB-UniRule"/>
</dbReference>
<dbReference type="GO" id="GO:0009252">
    <property type="term" value="P:peptidoglycan biosynthetic process"/>
    <property type="evidence" value="ECO:0007669"/>
    <property type="project" value="UniProtKB-UniRule"/>
</dbReference>